<evidence type="ECO:0000256" key="15">
    <source>
        <dbReference type="ARBA" id="ARBA00077914"/>
    </source>
</evidence>
<dbReference type="InterPro" id="IPR019576">
    <property type="entry name" value="Pyridoxamine_oxidase_dimer_C"/>
</dbReference>
<dbReference type="UniPathway" id="UPA01068">
    <property type="reaction ID" value="UER00304"/>
</dbReference>
<feature type="domain" description="Pyridoxamine 5'-phosphate oxidase N-terminal" evidence="16">
    <location>
        <begin position="71"/>
        <end position="178"/>
    </location>
</feature>
<name>A0A0N4UL89_DRAME</name>
<dbReference type="Gene3D" id="2.30.110.10">
    <property type="entry name" value="Electron Transport, Fmn-binding Protein, Chain A"/>
    <property type="match status" value="2"/>
</dbReference>
<comment type="function">
    <text evidence="2">Catalyzes the oxidation of either pyridoxine 5'-phosphate (PNP) or pyridoxamine 5'-phosphate (PMP) into pyridoxal 5'-phosphate (PLP).</text>
</comment>
<evidence type="ECO:0000256" key="12">
    <source>
        <dbReference type="ARBA" id="ARBA00050530"/>
    </source>
</evidence>
<dbReference type="EC" id="1.4.3.5" evidence="7"/>
<evidence type="ECO:0000259" key="16">
    <source>
        <dbReference type="Pfam" id="PF01243"/>
    </source>
</evidence>
<sequence>MSALTRQGSGDNASSFGLKIEAKFFFVDWRRIYLNKEEPYLLEENLVSKDPFDVFDIWFKNVASKSDISFEEINAVCFSTSSNNRPSSRMVLMKDYGRNGFSFYTNYDSRKGKEIAANPFGCLLFYWPKVDRQIRVEGRIEKLPNELADDYWKKRPVKNRIGSKLSEQSKVIPSRNFLLEKKAKLEKLVEEEGETAVSRPENWFAFKAFGTVFLMDLGGYRLVPDYFEFWQGQSDRIHDRIVFEKSNFNGSNWKIYRLSP</sequence>
<reference evidence="18 20" key="2">
    <citation type="submission" date="2018-11" db="EMBL/GenBank/DDBJ databases">
        <authorList>
            <consortium name="Pathogen Informatics"/>
        </authorList>
    </citation>
    <scope>NUCLEOTIDE SEQUENCE [LARGE SCALE GENOMIC DNA]</scope>
</reference>
<dbReference type="PIRSF" id="PIRSF000190">
    <property type="entry name" value="Pyd_amn-ph_oxd"/>
    <property type="match status" value="1"/>
</dbReference>
<comment type="similarity">
    <text evidence="5">Belongs to the pyridoxamine 5'-phosphate oxidase family.</text>
</comment>
<accession>A0A0N4UL89</accession>
<gene>
    <name evidence="18" type="ORF">DME_LOCUS2507</name>
</gene>
<keyword evidence="20" id="KW-1185">Reference proteome</keyword>
<comment type="subunit">
    <text evidence="6">Homodimer.</text>
</comment>
<evidence type="ECO:0000259" key="17">
    <source>
        <dbReference type="Pfam" id="PF10590"/>
    </source>
</evidence>
<dbReference type="PROSITE" id="PS01064">
    <property type="entry name" value="PYRIDOX_OXIDASE"/>
    <property type="match status" value="1"/>
</dbReference>
<evidence type="ECO:0000256" key="14">
    <source>
        <dbReference type="ARBA" id="ARBA00073441"/>
    </source>
</evidence>
<dbReference type="InterPro" id="IPR019740">
    <property type="entry name" value="Pyridox_Oxase_CS"/>
</dbReference>
<comment type="pathway">
    <text evidence="4">Cofactor metabolism; pyridoxal 5'-phosphate salvage; pyridoxal 5'-phosphate from pyridoxine 5'-phosphate: step 1/1.</text>
</comment>
<dbReference type="Pfam" id="PF01243">
    <property type="entry name" value="PNPOx_N"/>
    <property type="match status" value="1"/>
</dbReference>
<keyword evidence="10" id="KW-0560">Oxidoreductase</keyword>
<dbReference type="FunFam" id="2.30.110.10:FF:000020">
    <property type="entry name" value="PNPO isoform 11"/>
    <property type="match status" value="1"/>
</dbReference>
<dbReference type="OrthoDB" id="303614at2759"/>
<dbReference type="WBParaSite" id="DME_0000855101-mRNA-1">
    <property type="protein sequence ID" value="DME_0000855101-mRNA-1"/>
    <property type="gene ID" value="DME_0000855101"/>
</dbReference>
<keyword evidence="11" id="KW-0664">Pyridoxine biosynthesis</keyword>
<evidence type="ECO:0000313" key="18">
    <source>
        <dbReference type="EMBL" id="VDN52534.1"/>
    </source>
</evidence>
<reference evidence="21" key="1">
    <citation type="submission" date="2017-02" db="UniProtKB">
        <authorList>
            <consortium name="WormBaseParasite"/>
        </authorList>
    </citation>
    <scope>IDENTIFICATION</scope>
</reference>
<evidence type="ECO:0000256" key="11">
    <source>
        <dbReference type="ARBA" id="ARBA00023096"/>
    </source>
</evidence>
<feature type="domain" description="Pyridoxine 5'-phosphate oxidase dimerisation C-terminal" evidence="17">
    <location>
        <begin position="218"/>
        <end position="260"/>
    </location>
</feature>
<evidence type="ECO:0000256" key="3">
    <source>
        <dbReference type="ARBA" id="ARBA00004738"/>
    </source>
</evidence>
<dbReference type="PANTHER" id="PTHR10851:SF0">
    <property type="entry name" value="PYRIDOXINE-5'-PHOSPHATE OXIDASE"/>
    <property type="match status" value="1"/>
</dbReference>
<protein>
    <recommendedName>
        <fullName evidence="14">Pyridoxine-5'-phosphate oxidase</fullName>
        <ecNumber evidence="7">1.4.3.5</ecNumber>
    </recommendedName>
    <alternativeName>
        <fullName evidence="15">Pyridoxamine-phosphate oxidase</fullName>
    </alternativeName>
</protein>
<dbReference type="GO" id="GO:0008615">
    <property type="term" value="P:pyridoxine biosynthetic process"/>
    <property type="evidence" value="ECO:0007669"/>
    <property type="project" value="UniProtKB-KW"/>
</dbReference>
<evidence type="ECO:0000313" key="19">
    <source>
        <dbReference type="Proteomes" id="UP000038040"/>
    </source>
</evidence>
<evidence type="ECO:0000256" key="7">
    <source>
        <dbReference type="ARBA" id="ARBA00012801"/>
    </source>
</evidence>
<evidence type="ECO:0000256" key="8">
    <source>
        <dbReference type="ARBA" id="ARBA00022630"/>
    </source>
</evidence>
<comment type="catalytic activity">
    <reaction evidence="13">
        <text>pyridoxine 5'-phosphate + O2 = pyridoxal 5'-phosphate + H2O2</text>
        <dbReference type="Rhea" id="RHEA:15149"/>
        <dbReference type="ChEBI" id="CHEBI:15379"/>
        <dbReference type="ChEBI" id="CHEBI:16240"/>
        <dbReference type="ChEBI" id="CHEBI:58589"/>
        <dbReference type="ChEBI" id="CHEBI:597326"/>
        <dbReference type="EC" id="1.4.3.5"/>
    </reaction>
    <physiologicalReaction direction="left-to-right" evidence="13">
        <dbReference type="Rhea" id="RHEA:15150"/>
    </physiologicalReaction>
</comment>
<dbReference type="NCBIfam" id="TIGR00558">
    <property type="entry name" value="pdxH"/>
    <property type="match status" value="1"/>
</dbReference>
<evidence type="ECO:0000256" key="9">
    <source>
        <dbReference type="ARBA" id="ARBA00022643"/>
    </source>
</evidence>
<dbReference type="PANTHER" id="PTHR10851">
    <property type="entry name" value="PYRIDOXINE-5-PHOSPHATE OXIDASE"/>
    <property type="match status" value="1"/>
</dbReference>
<dbReference type="Proteomes" id="UP000274756">
    <property type="component" value="Unassembled WGS sequence"/>
</dbReference>
<dbReference type="InterPro" id="IPR012349">
    <property type="entry name" value="Split_barrel_FMN-bd"/>
</dbReference>
<dbReference type="STRING" id="318479.A0A0N4UL89"/>
<dbReference type="Proteomes" id="UP000038040">
    <property type="component" value="Unplaced"/>
</dbReference>
<evidence type="ECO:0000256" key="4">
    <source>
        <dbReference type="ARBA" id="ARBA00005037"/>
    </source>
</evidence>
<comment type="cofactor">
    <cofactor evidence="1">
        <name>FMN</name>
        <dbReference type="ChEBI" id="CHEBI:58210"/>
    </cofactor>
</comment>
<dbReference type="GO" id="GO:0010181">
    <property type="term" value="F:FMN binding"/>
    <property type="evidence" value="ECO:0007669"/>
    <property type="project" value="InterPro"/>
</dbReference>
<evidence type="ECO:0000256" key="2">
    <source>
        <dbReference type="ARBA" id="ARBA00003691"/>
    </source>
</evidence>
<evidence type="ECO:0000256" key="13">
    <source>
        <dbReference type="ARBA" id="ARBA00052947"/>
    </source>
</evidence>
<keyword evidence="8" id="KW-0285">Flavoprotein</keyword>
<dbReference type="Pfam" id="PF10590">
    <property type="entry name" value="PNP_phzG_C"/>
    <property type="match status" value="1"/>
</dbReference>
<dbReference type="InterPro" id="IPR000659">
    <property type="entry name" value="Pyridox_Oxase"/>
</dbReference>
<dbReference type="GO" id="GO:0004733">
    <property type="term" value="F:pyridoxamine phosphate oxidase activity"/>
    <property type="evidence" value="ECO:0007669"/>
    <property type="project" value="UniProtKB-EC"/>
</dbReference>
<dbReference type="NCBIfam" id="NF004231">
    <property type="entry name" value="PRK05679.1"/>
    <property type="match status" value="1"/>
</dbReference>
<proteinExistence type="inferred from homology"/>
<dbReference type="InterPro" id="IPR011576">
    <property type="entry name" value="Pyridox_Oxase_N"/>
</dbReference>
<organism evidence="19 21">
    <name type="scientific">Dracunculus medinensis</name>
    <name type="common">Guinea worm</name>
    <dbReference type="NCBI Taxonomy" id="318479"/>
    <lineage>
        <taxon>Eukaryota</taxon>
        <taxon>Metazoa</taxon>
        <taxon>Ecdysozoa</taxon>
        <taxon>Nematoda</taxon>
        <taxon>Chromadorea</taxon>
        <taxon>Rhabditida</taxon>
        <taxon>Spirurina</taxon>
        <taxon>Dracunculoidea</taxon>
        <taxon>Dracunculidae</taxon>
        <taxon>Dracunculus</taxon>
    </lineage>
</organism>
<dbReference type="SUPFAM" id="SSF50475">
    <property type="entry name" value="FMN-binding split barrel"/>
    <property type="match status" value="1"/>
</dbReference>
<comment type="pathway">
    <text evidence="3">Cofactor metabolism; pyridoxal 5'-phosphate salvage; pyridoxal 5'-phosphate from pyridoxamine 5'-phosphate: step 1/1.</text>
</comment>
<dbReference type="EMBL" id="UYYG01000064">
    <property type="protein sequence ID" value="VDN52534.1"/>
    <property type="molecule type" value="Genomic_DNA"/>
</dbReference>
<evidence type="ECO:0000313" key="20">
    <source>
        <dbReference type="Proteomes" id="UP000274756"/>
    </source>
</evidence>
<comment type="catalytic activity">
    <reaction evidence="12">
        <text>pyridoxamine 5'-phosphate + O2 + H2O = pyridoxal 5'-phosphate + H2O2 + NH4(+)</text>
        <dbReference type="Rhea" id="RHEA:15817"/>
        <dbReference type="ChEBI" id="CHEBI:15377"/>
        <dbReference type="ChEBI" id="CHEBI:15379"/>
        <dbReference type="ChEBI" id="CHEBI:16240"/>
        <dbReference type="ChEBI" id="CHEBI:28938"/>
        <dbReference type="ChEBI" id="CHEBI:58451"/>
        <dbReference type="ChEBI" id="CHEBI:597326"/>
        <dbReference type="EC" id="1.4.3.5"/>
    </reaction>
    <physiologicalReaction direction="left-to-right" evidence="12">
        <dbReference type="Rhea" id="RHEA:15818"/>
    </physiologicalReaction>
</comment>
<evidence type="ECO:0000256" key="6">
    <source>
        <dbReference type="ARBA" id="ARBA00011738"/>
    </source>
</evidence>
<evidence type="ECO:0000256" key="5">
    <source>
        <dbReference type="ARBA" id="ARBA00007301"/>
    </source>
</evidence>
<evidence type="ECO:0000256" key="1">
    <source>
        <dbReference type="ARBA" id="ARBA00001917"/>
    </source>
</evidence>
<dbReference type="AlphaFoldDB" id="A0A0N4UL89"/>
<evidence type="ECO:0000256" key="10">
    <source>
        <dbReference type="ARBA" id="ARBA00023002"/>
    </source>
</evidence>
<keyword evidence="9" id="KW-0288">FMN</keyword>
<evidence type="ECO:0000313" key="21">
    <source>
        <dbReference type="WBParaSite" id="DME_0000855101-mRNA-1"/>
    </source>
</evidence>